<sequence length="342" mass="37056">MKKRVAIVGAGMSGLACARELVQLGHEVTLYEKSRGPGGRMPTRWLNRDIDPPLGFDHGTQYFQASSPAFVELIDQAQKVGAVAPWAGSVVNLGYGLSSPHASTTTRWVGTPGMASLARFMAHGLDVRLQCRVAGVVRTEGVYQLTLHLADGTVRVESGFDAVISAVPAEQVVPLFDEVHKPLAQLAVAVESSVTWSVMLTPREAVKVDFDGAFVVDSPLGWICRDSSKPGRAVGDRWILQATADWSRLHQDYAAEEVGKMLLDVFCNVTGQLIEEPLTVTAHRWLYSLPSNPVGMPCYFSEEHMLGACGDWLNGARVEDAFLSGHTLGHQLSNAFSSTLIQ</sequence>
<name>A0ABX6N4Z1_9BURK</name>
<dbReference type="PANTHER" id="PTHR16128:SF5">
    <property type="entry name" value="FAD_NAD(P)-BINDING OXIDOREDUCTASE FAMILY PROTEIN"/>
    <property type="match status" value="1"/>
</dbReference>
<accession>A0ABX6N4Z1</accession>
<dbReference type="PROSITE" id="PS51257">
    <property type="entry name" value="PROKAR_LIPOPROTEIN"/>
    <property type="match status" value="1"/>
</dbReference>
<proteinExistence type="predicted"/>
<organism evidence="2 3">
    <name type="scientific">Limnobacter profundi</name>
    <dbReference type="NCBI Taxonomy" id="2732163"/>
    <lineage>
        <taxon>Bacteria</taxon>
        <taxon>Pseudomonadati</taxon>
        <taxon>Pseudomonadota</taxon>
        <taxon>Betaproteobacteria</taxon>
        <taxon>Burkholderiales</taxon>
        <taxon>Burkholderiaceae</taxon>
        <taxon>Limnobacter</taxon>
    </lineage>
</organism>
<dbReference type="InterPro" id="IPR036188">
    <property type="entry name" value="FAD/NAD-bd_sf"/>
</dbReference>
<evidence type="ECO:0000313" key="2">
    <source>
        <dbReference type="EMBL" id="QJR29455.1"/>
    </source>
</evidence>
<gene>
    <name evidence="2" type="ORF">HKT17_06875</name>
</gene>
<dbReference type="Proteomes" id="UP000501130">
    <property type="component" value="Chromosome"/>
</dbReference>
<dbReference type="EMBL" id="CP053084">
    <property type="protein sequence ID" value="QJR29455.1"/>
    <property type="molecule type" value="Genomic_DNA"/>
</dbReference>
<dbReference type="Pfam" id="PF01593">
    <property type="entry name" value="Amino_oxidase"/>
    <property type="match status" value="1"/>
</dbReference>
<dbReference type="PANTHER" id="PTHR16128">
    <property type="entry name" value="FAD/NAD(P)-BINDING OXIDOREDUCTASE FAMILY PROTEIN"/>
    <property type="match status" value="1"/>
</dbReference>
<dbReference type="InterPro" id="IPR002937">
    <property type="entry name" value="Amino_oxidase"/>
</dbReference>
<keyword evidence="3" id="KW-1185">Reference proteome</keyword>
<protein>
    <submittedName>
        <fullName evidence="2">FAD-dependent oxidoreductase</fullName>
    </submittedName>
</protein>
<reference evidence="2 3" key="1">
    <citation type="submission" date="2020-05" db="EMBL/GenBank/DDBJ databases">
        <title>Compete genome of Limnobacter sp. SAORIC-580.</title>
        <authorList>
            <person name="Song J."/>
            <person name="Cho J.-C."/>
        </authorList>
    </citation>
    <scope>NUCLEOTIDE SEQUENCE [LARGE SCALE GENOMIC DNA]</scope>
    <source>
        <strain evidence="2 3">SAORIC-580</strain>
    </source>
</reference>
<dbReference type="Gene3D" id="3.50.50.60">
    <property type="entry name" value="FAD/NAD(P)-binding domain"/>
    <property type="match status" value="1"/>
</dbReference>
<dbReference type="Gene3D" id="3.90.660.10">
    <property type="match status" value="1"/>
</dbReference>
<dbReference type="RefSeq" id="WP_171098839.1">
    <property type="nucleotide sequence ID" value="NZ_CP053084.1"/>
</dbReference>
<feature type="domain" description="Amine oxidase" evidence="1">
    <location>
        <begin position="108"/>
        <end position="290"/>
    </location>
</feature>
<dbReference type="Pfam" id="PF13450">
    <property type="entry name" value="NAD_binding_8"/>
    <property type="match status" value="1"/>
</dbReference>
<evidence type="ECO:0000313" key="3">
    <source>
        <dbReference type="Proteomes" id="UP000501130"/>
    </source>
</evidence>
<evidence type="ECO:0000259" key="1">
    <source>
        <dbReference type="Pfam" id="PF01593"/>
    </source>
</evidence>
<dbReference type="SUPFAM" id="SSF51905">
    <property type="entry name" value="FAD/NAD(P)-binding domain"/>
    <property type="match status" value="1"/>
</dbReference>
<dbReference type="PRINTS" id="PR00419">
    <property type="entry name" value="ADXRDTASE"/>
</dbReference>